<dbReference type="Pfam" id="PF17289">
    <property type="entry name" value="Terminase_6C"/>
    <property type="match status" value="1"/>
</dbReference>
<accession>A0A6B3RTJ2</accession>
<dbReference type="InterPro" id="IPR027417">
    <property type="entry name" value="P-loop_NTPase"/>
</dbReference>
<dbReference type="Gene3D" id="3.40.50.300">
    <property type="entry name" value="P-loop containing nucleotide triphosphate hydrolases"/>
    <property type="match status" value="1"/>
</dbReference>
<proteinExistence type="predicted"/>
<reference evidence="3 4" key="1">
    <citation type="submission" date="2019-12" db="EMBL/GenBank/DDBJ databases">
        <title>Draft Genome Sequences of L. lactis strains MS22333, MS22334, MS22336, and MS22337, Isolated from Spontaneous Fermented Camel Milk in Ethiopia.</title>
        <authorList>
            <person name="Bragason E."/>
            <person name="Hansen E.B."/>
            <person name="Guya M.E."/>
            <person name="Berhe T."/>
        </authorList>
    </citation>
    <scope>NUCLEOTIDE SEQUENCE [LARGE SCALE GENOMIC DNA]</scope>
    <source>
        <strain evidence="3 4">MS22336</strain>
    </source>
</reference>
<name>A0A6B3RTJ2_9LACT</name>
<dbReference type="RefSeq" id="WP_163646687.1">
    <property type="nucleotide sequence ID" value="NZ_RIGB01000062.1"/>
</dbReference>
<dbReference type="Gene3D" id="3.30.420.280">
    <property type="match status" value="1"/>
</dbReference>
<dbReference type="Proteomes" id="UP000477402">
    <property type="component" value="Unassembled WGS sequence"/>
</dbReference>
<keyword evidence="1" id="KW-1188">Viral release from host cell</keyword>
<evidence type="ECO:0000259" key="2">
    <source>
        <dbReference type="Pfam" id="PF17289"/>
    </source>
</evidence>
<organism evidence="3 4">
    <name type="scientific">Lactococcus lactis</name>
    <dbReference type="NCBI Taxonomy" id="1358"/>
    <lineage>
        <taxon>Bacteria</taxon>
        <taxon>Bacillati</taxon>
        <taxon>Bacillota</taxon>
        <taxon>Bacilli</taxon>
        <taxon>Lactobacillales</taxon>
        <taxon>Streptococcaceae</taxon>
        <taxon>Lactococcus</taxon>
    </lineage>
</organism>
<sequence>MRIKRAAFKFKLFSKKQNQIMKWWTDSSPYKDKEILICDGSVRAGKTVVMSISFIFWAMFRFNEQQFIFAGKTIGSLRRNVIRPLKTILESCKGFKVVERRTENLLVVQYKGHTNYFFMFGGKDEGSQDLVQGLTAAGAFYDEVALMPESFVNQAQARLSVEGAKSWFNCNPAGPFHWFKKRFIDNAESMNALHIHFLMRDNPSLSKQVLERYARMFTGVFYKRYILGLWVMSEGVIFDNFDRDIMVAELPNDVVVKRWYISIDYGTQNPTVFLLWAQASNGKSYLVREYYYSGREKGKQKTDSEFADDLMKFIEDLPQRTISVVVDPSAASFIAELKQRKWNIKRAKNDVLDGIRFTQTAMNENKIKFSSKCEKLFEEFGSYVWDDKAAEHGEDKPVKEHDHAMDAMRYYCYTVLAKGSGVSVLK</sequence>
<evidence type="ECO:0000256" key="1">
    <source>
        <dbReference type="ARBA" id="ARBA00022612"/>
    </source>
</evidence>
<dbReference type="InterPro" id="IPR006437">
    <property type="entry name" value="Phage_terminase_lsu"/>
</dbReference>
<evidence type="ECO:0000313" key="4">
    <source>
        <dbReference type="Proteomes" id="UP000477402"/>
    </source>
</evidence>
<dbReference type="PANTHER" id="PTHR39184">
    <property type="match status" value="1"/>
</dbReference>
<dbReference type="PANTHER" id="PTHR39184:SF1">
    <property type="entry name" value="PBSX PHAGE TERMINASE LARGE SUBUNIT"/>
    <property type="match status" value="1"/>
</dbReference>
<comment type="caution">
    <text evidence="3">The sequence shown here is derived from an EMBL/GenBank/DDBJ whole genome shotgun (WGS) entry which is preliminary data.</text>
</comment>
<dbReference type="Pfam" id="PF03237">
    <property type="entry name" value="Terminase_6N"/>
    <property type="match status" value="1"/>
</dbReference>
<gene>
    <name evidence="3" type="ORF">GTP08_06860</name>
</gene>
<dbReference type="AlphaFoldDB" id="A0A6B3RTJ2"/>
<dbReference type="NCBIfam" id="TIGR01547">
    <property type="entry name" value="phage_term_2"/>
    <property type="match status" value="1"/>
</dbReference>
<dbReference type="InterPro" id="IPR035421">
    <property type="entry name" value="Terminase_6C"/>
</dbReference>
<feature type="domain" description="Terminase large subunit gp17-like C-terminal" evidence="2">
    <location>
        <begin position="290"/>
        <end position="410"/>
    </location>
</feature>
<evidence type="ECO:0000313" key="3">
    <source>
        <dbReference type="EMBL" id="NEX55411.1"/>
    </source>
</evidence>
<dbReference type="EMBL" id="WWDJ01000047">
    <property type="protein sequence ID" value="NEX55411.1"/>
    <property type="molecule type" value="Genomic_DNA"/>
</dbReference>
<dbReference type="InterPro" id="IPR052380">
    <property type="entry name" value="Viral_DNA_packaging_terminase"/>
</dbReference>
<protein>
    <submittedName>
        <fullName evidence="3">PBSX family phage terminase large subunit</fullName>
    </submittedName>
</protein>